<dbReference type="InterPro" id="IPR003658">
    <property type="entry name" value="Anti-sigma_ant"/>
</dbReference>
<feature type="domain" description="STAS" evidence="3">
    <location>
        <begin position="6"/>
        <end position="114"/>
    </location>
</feature>
<dbReference type="AlphaFoldDB" id="A0A538SR98"/>
<name>A0A538SR98_UNCEI</name>
<sequence length="116" mass="12489">MSNDLEISQVENRGRTAVLRLKGRLDVKTAPILLQRVAEIQANGQNLILNLAQVSFMGSSGIGALLVLVEQFQEQAGTVRLVALSPAVHSVVTLLNLDRFLTIDPTEGEALAELEA</sequence>
<dbReference type="Pfam" id="PF01740">
    <property type="entry name" value="STAS"/>
    <property type="match status" value="1"/>
</dbReference>
<proteinExistence type="inferred from homology"/>
<protein>
    <recommendedName>
        <fullName evidence="2">Anti-sigma factor antagonist</fullName>
    </recommendedName>
</protein>
<evidence type="ECO:0000313" key="5">
    <source>
        <dbReference type="Proteomes" id="UP000319829"/>
    </source>
</evidence>
<dbReference type="NCBIfam" id="TIGR00377">
    <property type="entry name" value="ant_ant_sig"/>
    <property type="match status" value="1"/>
</dbReference>
<dbReference type="GO" id="GO:0043856">
    <property type="term" value="F:anti-sigma factor antagonist activity"/>
    <property type="evidence" value="ECO:0007669"/>
    <property type="project" value="InterPro"/>
</dbReference>
<dbReference type="Proteomes" id="UP000319829">
    <property type="component" value="Unassembled WGS sequence"/>
</dbReference>
<gene>
    <name evidence="4" type="ORF">E6K74_08215</name>
</gene>
<accession>A0A538SR98</accession>
<comment type="similarity">
    <text evidence="1 2">Belongs to the anti-sigma-factor antagonist family.</text>
</comment>
<dbReference type="Gene3D" id="3.30.750.24">
    <property type="entry name" value="STAS domain"/>
    <property type="match status" value="1"/>
</dbReference>
<dbReference type="SUPFAM" id="SSF52091">
    <property type="entry name" value="SpoIIaa-like"/>
    <property type="match status" value="1"/>
</dbReference>
<reference evidence="4 5" key="1">
    <citation type="journal article" date="2019" name="Nat. Microbiol.">
        <title>Mediterranean grassland soil C-N compound turnover is dependent on rainfall and depth, and is mediated by genomically divergent microorganisms.</title>
        <authorList>
            <person name="Diamond S."/>
            <person name="Andeer P.F."/>
            <person name="Li Z."/>
            <person name="Crits-Christoph A."/>
            <person name="Burstein D."/>
            <person name="Anantharaman K."/>
            <person name="Lane K.R."/>
            <person name="Thomas B.C."/>
            <person name="Pan C."/>
            <person name="Northen T.R."/>
            <person name="Banfield J.F."/>
        </authorList>
    </citation>
    <scope>NUCLEOTIDE SEQUENCE [LARGE SCALE GENOMIC DNA]</scope>
    <source>
        <strain evidence="4">WS_4</strain>
    </source>
</reference>
<dbReference type="PANTHER" id="PTHR33495">
    <property type="entry name" value="ANTI-SIGMA FACTOR ANTAGONIST TM_1081-RELATED-RELATED"/>
    <property type="match status" value="1"/>
</dbReference>
<dbReference type="InterPro" id="IPR002645">
    <property type="entry name" value="STAS_dom"/>
</dbReference>
<evidence type="ECO:0000256" key="1">
    <source>
        <dbReference type="ARBA" id="ARBA00009013"/>
    </source>
</evidence>
<evidence type="ECO:0000259" key="3">
    <source>
        <dbReference type="PROSITE" id="PS50801"/>
    </source>
</evidence>
<evidence type="ECO:0000256" key="2">
    <source>
        <dbReference type="RuleBase" id="RU003749"/>
    </source>
</evidence>
<dbReference type="InterPro" id="IPR036513">
    <property type="entry name" value="STAS_dom_sf"/>
</dbReference>
<evidence type="ECO:0000313" key="4">
    <source>
        <dbReference type="EMBL" id="TMQ53899.1"/>
    </source>
</evidence>
<dbReference type="PROSITE" id="PS50801">
    <property type="entry name" value="STAS"/>
    <property type="match status" value="1"/>
</dbReference>
<dbReference type="CDD" id="cd07043">
    <property type="entry name" value="STAS_anti-anti-sigma_factors"/>
    <property type="match status" value="1"/>
</dbReference>
<dbReference type="EMBL" id="VBOU01000079">
    <property type="protein sequence ID" value="TMQ53899.1"/>
    <property type="molecule type" value="Genomic_DNA"/>
</dbReference>
<organism evidence="4 5">
    <name type="scientific">Eiseniibacteriota bacterium</name>
    <dbReference type="NCBI Taxonomy" id="2212470"/>
    <lineage>
        <taxon>Bacteria</taxon>
        <taxon>Candidatus Eiseniibacteriota</taxon>
    </lineage>
</organism>
<comment type="caution">
    <text evidence="4">The sequence shown here is derived from an EMBL/GenBank/DDBJ whole genome shotgun (WGS) entry which is preliminary data.</text>
</comment>